<feature type="compositionally biased region" description="Basic and acidic residues" evidence="1">
    <location>
        <begin position="17"/>
        <end position="31"/>
    </location>
</feature>
<sequence>MKELNIQDKIQVQNTKLTEKETKNLPQKDKTPQTPQTQPMREPELPEMAEIVSFSEKPEWIVNLKLKKFFMKDCFCHCELHLHSGLEEENDNVHPPPTLFSDLTGNL</sequence>
<evidence type="ECO:0000313" key="2">
    <source>
        <dbReference type="EMBL" id="EKC21010.1"/>
    </source>
</evidence>
<dbReference type="AlphaFoldDB" id="K1PXA1"/>
<feature type="region of interest" description="Disordered" evidence="1">
    <location>
        <begin position="1"/>
        <end position="45"/>
    </location>
</feature>
<protein>
    <submittedName>
        <fullName evidence="2">Uncharacterized protein</fullName>
    </submittedName>
</protein>
<reference evidence="2" key="1">
    <citation type="journal article" date="2012" name="Nature">
        <title>The oyster genome reveals stress adaptation and complexity of shell formation.</title>
        <authorList>
            <person name="Zhang G."/>
            <person name="Fang X."/>
            <person name="Guo X."/>
            <person name="Li L."/>
            <person name="Luo R."/>
            <person name="Xu F."/>
            <person name="Yang P."/>
            <person name="Zhang L."/>
            <person name="Wang X."/>
            <person name="Qi H."/>
            <person name="Xiong Z."/>
            <person name="Que H."/>
            <person name="Xie Y."/>
            <person name="Holland P.W."/>
            <person name="Paps J."/>
            <person name="Zhu Y."/>
            <person name="Wu F."/>
            <person name="Chen Y."/>
            <person name="Wang J."/>
            <person name="Peng C."/>
            <person name="Meng J."/>
            <person name="Yang L."/>
            <person name="Liu J."/>
            <person name="Wen B."/>
            <person name="Zhang N."/>
            <person name="Huang Z."/>
            <person name="Zhu Q."/>
            <person name="Feng Y."/>
            <person name="Mount A."/>
            <person name="Hedgecock D."/>
            <person name="Xu Z."/>
            <person name="Liu Y."/>
            <person name="Domazet-Loso T."/>
            <person name="Du Y."/>
            <person name="Sun X."/>
            <person name="Zhang S."/>
            <person name="Liu B."/>
            <person name="Cheng P."/>
            <person name="Jiang X."/>
            <person name="Li J."/>
            <person name="Fan D."/>
            <person name="Wang W."/>
            <person name="Fu W."/>
            <person name="Wang T."/>
            <person name="Wang B."/>
            <person name="Zhang J."/>
            <person name="Peng Z."/>
            <person name="Li Y."/>
            <person name="Li N."/>
            <person name="Wang J."/>
            <person name="Chen M."/>
            <person name="He Y."/>
            <person name="Tan F."/>
            <person name="Song X."/>
            <person name="Zheng Q."/>
            <person name="Huang R."/>
            <person name="Yang H."/>
            <person name="Du X."/>
            <person name="Chen L."/>
            <person name="Yang M."/>
            <person name="Gaffney P.M."/>
            <person name="Wang S."/>
            <person name="Luo L."/>
            <person name="She Z."/>
            <person name="Ming Y."/>
            <person name="Huang W."/>
            <person name="Zhang S."/>
            <person name="Huang B."/>
            <person name="Zhang Y."/>
            <person name="Qu T."/>
            <person name="Ni P."/>
            <person name="Miao G."/>
            <person name="Wang J."/>
            <person name="Wang Q."/>
            <person name="Steinberg C.E."/>
            <person name="Wang H."/>
            <person name="Li N."/>
            <person name="Qian L."/>
            <person name="Zhang G."/>
            <person name="Li Y."/>
            <person name="Yang H."/>
            <person name="Liu X."/>
            <person name="Wang J."/>
            <person name="Yin Y."/>
            <person name="Wang J."/>
        </authorList>
    </citation>
    <scope>NUCLEOTIDE SEQUENCE [LARGE SCALE GENOMIC DNA]</scope>
    <source>
        <strain evidence="2">05x7-T-G4-1.051#20</strain>
    </source>
</reference>
<evidence type="ECO:0000256" key="1">
    <source>
        <dbReference type="SAM" id="MobiDB-lite"/>
    </source>
</evidence>
<feature type="region of interest" description="Disordered" evidence="1">
    <location>
        <begin position="87"/>
        <end position="107"/>
    </location>
</feature>
<name>K1PXA1_MAGGI</name>
<organism evidence="2">
    <name type="scientific">Magallana gigas</name>
    <name type="common">Pacific oyster</name>
    <name type="synonym">Crassostrea gigas</name>
    <dbReference type="NCBI Taxonomy" id="29159"/>
    <lineage>
        <taxon>Eukaryota</taxon>
        <taxon>Metazoa</taxon>
        <taxon>Spiralia</taxon>
        <taxon>Lophotrochozoa</taxon>
        <taxon>Mollusca</taxon>
        <taxon>Bivalvia</taxon>
        <taxon>Autobranchia</taxon>
        <taxon>Pteriomorphia</taxon>
        <taxon>Ostreida</taxon>
        <taxon>Ostreoidea</taxon>
        <taxon>Ostreidae</taxon>
        <taxon>Magallana</taxon>
    </lineage>
</organism>
<gene>
    <name evidence="2" type="ORF">CGI_10004809</name>
</gene>
<dbReference type="HOGENOM" id="CLU_2212463_0_0_1"/>
<dbReference type="InParanoid" id="K1PXA1"/>
<proteinExistence type="predicted"/>
<accession>K1PXA1</accession>
<dbReference type="EMBL" id="JH817084">
    <property type="protein sequence ID" value="EKC21010.1"/>
    <property type="molecule type" value="Genomic_DNA"/>
</dbReference>